<protein>
    <submittedName>
        <fullName evidence="1">Uncharacterized protein</fullName>
    </submittedName>
</protein>
<reference evidence="1" key="1">
    <citation type="submission" date="2018-10" db="EMBL/GenBank/DDBJ databases">
        <title>Effector identification in a new, highly contiguous assembly of the strawberry crown rot pathogen Phytophthora cactorum.</title>
        <authorList>
            <person name="Armitage A.D."/>
            <person name="Nellist C.F."/>
            <person name="Bates H."/>
            <person name="Vickerstaff R.J."/>
            <person name="Harrison R.J."/>
        </authorList>
    </citation>
    <scope>NUCLEOTIDE SEQUENCE</scope>
    <source>
        <strain evidence="1">4032</strain>
        <strain evidence="2">4040</strain>
        <strain evidence="3">P415</strain>
    </source>
</reference>
<name>A0A8T1AMB5_9STRA</name>
<proteinExistence type="predicted"/>
<accession>A0A8T1AMB5</accession>
<evidence type="ECO:0000313" key="3">
    <source>
        <dbReference type="EMBL" id="KAG2960133.1"/>
    </source>
</evidence>
<comment type="caution">
    <text evidence="1">The sequence shown here is derived from an EMBL/GenBank/DDBJ whole genome shotgun (WGS) entry which is preliminary data.</text>
</comment>
<dbReference type="Proteomes" id="UP000736787">
    <property type="component" value="Unassembled WGS sequence"/>
</dbReference>
<dbReference type="Proteomes" id="UP000697107">
    <property type="component" value="Unassembled WGS sequence"/>
</dbReference>
<sequence length="85" mass="9208">MATSAYMFEWKTMGDTTTALAIVRGPGGPAGIAEGTICTRPVLSRSGPRPRHHLPIAQVARAPPRECITVLITLLIVLHSKLWFT</sequence>
<organism evidence="1 4">
    <name type="scientific">Phytophthora cactorum</name>
    <dbReference type="NCBI Taxonomy" id="29920"/>
    <lineage>
        <taxon>Eukaryota</taxon>
        <taxon>Sar</taxon>
        <taxon>Stramenopiles</taxon>
        <taxon>Oomycota</taxon>
        <taxon>Peronosporomycetes</taxon>
        <taxon>Peronosporales</taxon>
        <taxon>Peronosporaceae</taxon>
        <taxon>Phytophthora</taxon>
    </lineage>
</organism>
<evidence type="ECO:0000313" key="4">
    <source>
        <dbReference type="Proteomes" id="UP000774804"/>
    </source>
</evidence>
<dbReference type="AlphaFoldDB" id="A0A8T1AMB5"/>
<evidence type="ECO:0000313" key="2">
    <source>
        <dbReference type="EMBL" id="KAG2893719.1"/>
    </source>
</evidence>
<dbReference type="EMBL" id="RCMI01001483">
    <property type="protein sequence ID" value="KAG2884644.1"/>
    <property type="molecule type" value="Genomic_DNA"/>
</dbReference>
<dbReference type="EMBL" id="RCML01001838">
    <property type="protein sequence ID" value="KAG2960133.1"/>
    <property type="molecule type" value="Genomic_DNA"/>
</dbReference>
<evidence type="ECO:0000313" key="1">
    <source>
        <dbReference type="EMBL" id="KAG2884644.1"/>
    </source>
</evidence>
<gene>
    <name evidence="1" type="ORF">PC115_g21283</name>
    <name evidence="2" type="ORF">PC117_g23704</name>
    <name evidence="3" type="ORF">PC118_g22675</name>
</gene>
<dbReference type="EMBL" id="RCMK01001470">
    <property type="protein sequence ID" value="KAG2893719.1"/>
    <property type="molecule type" value="Genomic_DNA"/>
</dbReference>
<dbReference type="Proteomes" id="UP000774804">
    <property type="component" value="Unassembled WGS sequence"/>
</dbReference>